<dbReference type="SUPFAM" id="SSF101386">
    <property type="entry name" value="all-alpha NTP pyrophosphatases"/>
    <property type="match status" value="1"/>
</dbReference>
<dbReference type="AlphaFoldDB" id="A0A418MB90"/>
<name>A0A418MB90_9BACT</name>
<keyword evidence="2" id="KW-1185">Reference proteome</keyword>
<dbReference type="InterPro" id="IPR021130">
    <property type="entry name" value="PRib-ATP_PPHydrolase-like"/>
</dbReference>
<evidence type="ECO:0008006" key="3">
    <source>
        <dbReference type="Google" id="ProtNLM"/>
    </source>
</evidence>
<gene>
    <name evidence="1" type="ORF">DYU11_11690</name>
</gene>
<organism evidence="1 2">
    <name type="scientific">Fibrisoma montanum</name>
    <dbReference type="NCBI Taxonomy" id="2305895"/>
    <lineage>
        <taxon>Bacteria</taxon>
        <taxon>Pseudomonadati</taxon>
        <taxon>Bacteroidota</taxon>
        <taxon>Cytophagia</taxon>
        <taxon>Cytophagales</taxon>
        <taxon>Spirosomataceae</taxon>
        <taxon>Fibrisoma</taxon>
    </lineage>
</organism>
<dbReference type="Pfam" id="PF01503">
    <property type="entry name" value="PRA-PH"/>
    <property type="match status" value="1"/>
</dbReference>
<comment type="caution">
    <text evidence="1">The sequence shown here is derived from an EMBL/GenBank/DDBJ whole genome shotgun (WGS) entry which is preliminary data.</text>
</comment>
<evidence type="ECO:0000313" key="1">
    <source>
        <dbReference type="EMBL" id="RIV23637.1"/>
    </source>
</evidence>
<evidence type="ECO:0000313" key="2">
    <source>
        <dbReference type="Proteomes" id="UP000283523"/>
    </source>
</evidence>
<dbReference type="OrthoDB" id="9795188at2"/>
<dbReference type="CDD" id="cd11530">
    <property type="entry name" value="NTP-PPase_DR2231_like"/>
    <property type="match status" value="1"/>
</dbReference>
<sequence>MKTSIEQVQEFHEVFNHPVAESPTIPDQATVDFRVKFIREELDELVKAVEAGDLVELADALGDIQYVLDGFFLNAGLHEKKDAILTEIHRSNMSKACHSIEHAVETMNALGRDGYECYYQQIGGKYIVKRRSDGKVMKALGYCKPNLKPIINHAK</sequence>
<proteinExistence type="predicted"/>
<dbReference type="Proteomes" id="UP000283523">
    <property type="component" value="Unassembled WGS sequence"/>
</dbReference>
<dbReference type="RefSeq" id="WP_119667853.1">
    <property type="nucleotide sequence ID" value="NZ_QXED01000003.1"/>
</dbReference>
<dbReference type="InterPro" id="IPR033653">
    <property type="entry name" value="NTP-PPase_DR2231-like"/>
</dbReference>
<dbReference type="Gene3D" id="1.10.3420.10">
    <property type="entry name" value="putative ntp pyrophosphohydrolase like domain"/>
    <property type="match status" value="1"/>
</dbReference>
<dbReference type="EMBL" id="QXED01000003">
    <property type="protein sequence ID" value="RIV23637.1"/>
    <property type="molecule type" value="Genomic_DNA"/>
</dbReference>
<protein>
    <recommendedName>
        <fullName evidence="3">Phosphoribosyl-ATP pyrophosphohydrolase</fullName>
    </recommendedName>
</protein>
<dbReference type="InterPro" id="IPR023292">
    <property type="entry name" value="NTP_PyroPHydrolase-like_dom_sf"/>
</dbReference>
<accession>A0A418MB90</accession>
<reference evidence="1 2" key="1">
    <citation type="submission" date="2018-08" db="EMBL/GenBank/DDBJ databases">
        <title>Fibrisoma montanum sp. nov., isolated from Danxia mountain soil.</title>
        <authorList>
            <person name="Huang Y."/>
        </authorList>
    </citation>
    <scope>NUCLEOTIDE SEQUENCE [LARGE SCALE GENOMIC DNA]</scope>
    <source>
        <strain evidence="1 2">HYT19</strain>
    </source>
</reference>